<evidence type="ECO:0000313" key="2">
    <source>
        <dbReference type="EMBL" id="GLD73753.1"/>
    </source>
</evidence>
<comment type="caution">
    <text evidence="2">The sequence shown here is derived from an EMBL/GenBank/DDBJ whole genome shotgun (WGS) entry which is preliminary data.</text>
</comment>
<accession>A0AAD3NIP2</accession>
<feature type="region of interest" description="Disordered" evidence="1">
    <location>
        <begin position="194"/>
        <end position="234"/>
    </location>
</feature>
<keyword evidence="3" id="KW-1185">Reference proteome</keyword>
<feature type="compositionally biased region" description="Low complexity" evidence="1">
    <location>
        <begin position="136"/>
        <end position="151"/>
    </location>
</feature>
<reference evidence="2" key="1">
    <citation type="submission" date="2022-08" db="EMBL/GenBank/DDBJ databases">
        <title>Genome sequencing of akame (Lates japonicus).</title>
        <authorList>
            <person name="Hashiguchi Y."/>
            <person name="Takahashi H."/>
        </authorList>
    </citation>
    <scope>NUCLEOTIDE SEQUENCE</scope>
    <source>
        <strain evidence="2">Kochi</strain>
    </source>
</reference>
<sequence length="257" mass="28580">MLTADQPRWIPPRRAERDLFGLSTTGLSHGMGHGARLRHLRWWMFSLITWARREPVLPQLRQGQRCPQCKRTVSDHQPHLIHSPRFAWLEEWKAALSSSPPQRLGRESFSKLCTTGLRVPGPSPAVYPCSGNSNRSPASSLTPPTHSSPHLYTTAAEGRIAGRARVSLVLVRHQNGREGIYQIPNIVLEGTKVENQPAEQPSLHERSDPPPASQHRRIPPAPPAAHRYGSSLFHPGGSLLGASINFNPKNKGKTRHQ</sequence>
<organism evidence="2 3">
    <name type="scientific">Lates japonicus</name>
    <name type="common">Japanese lates</name>
    <dbReference type="NCBI Taxonomy" id="270547"/>
    <lineage>
        <taxon>Eukaryota</taxon>
        <taxon>Metazoa</taxon>
        <taxon>Chordata</taxon>
        <taxon>Craniata</taxon>
        <taxon>Vertebrata</taxon>
        <taxon>Euteleostomi</taxon>
        <taxon>Actinopterygii</taxon>
        <taxon>Neopterygii</taxon>
        <taxon>Teleostei</taxon>
        <taxon>Neoteleostei</taxon>
        <taxon>Acanthomorphata</taxon>
        <taxon>Carangaria</taxon>
        <taxon>Carangaria incertae sedis</taxon>
        <taxon>Centropomidae</taxon>
        <taxon>Lates</taxon>
    </lineage>
</organism>
<evidence type="ECO:0000313" key="3">
    <source>
        <dbReference type="Proteomes" id="UP001279410"/>
    </source>
</evidence>
<protein>
    <submittedName>
        <fullName evidence="2">Endothelial transcription factor GATA-2 isoform X1</fullName>
    </submittedName>
</protein>
<dbReference type="EMBL" id="BRZM01001791">
    <property type="protein sequence ID" value="GLD73753.1"/>
    <property type="molecule type" value="Genomic_DNA"/>
</dbReference>
<dbReference type="Proteomes" id="UP001279410">
    <property type="component" value="Unassembled WGS sequence"/>
</dbReference>
<feature type="region of interest" description="Disordered" evidence="1">
    <location>
        <begin position="126"/>
        <end position="151"/>
    </location>
</feature>
<proteinExistence type="predicted"/>
<name>A0AAD3NIP2_LATJO</name>
<dbReference type="AlphaFoldDB" id="A0AAD3NIP2"/>
<gene>
    <name evidence="2" type="ORF">AKAME5_002507800</name>
</gene>
<evidence type="ECO:0000256" key="1">
    <source>
        <dbReference type="SAM" id="MobiDB-lite"/>
    </source>
</evidence>